<evidence type="ECO:0000313" key="4">
    <source>
        <dbReference type="Proteomes" id="UP000198620"/>
    </source>
</evidence>
<feature type="chain" id="PRO_5011593642" description="PsiF repeat-containing protein" evidence="2">
    <location>
        <begin position="22"/>
        <end position="134"/>
    </location>
</feature>
<feature type="coiled-coil region" evidence="1">
    <location>
        <begin position="83"/>
        <end position="110"/>
    </location>
</feature>
<reference evidence="3 4" key="1">
    <citation type="submission" date="2016-10" db="EMBL/GenBank/DDBJ databases">
        <authorList>
            <person name="de Groot N.N."/>
        </authorList>
    </citation>
    <scope>NUCLEOTIDE SEQUENCE [LARGE SCALE GENOMIC DNA]</scope>
    <source>
        <strain evidence="3 4">Nv1</strain>
    </source>
</reference>
<dbReference type="OrthoDB" id="5769605at2"/>
<feature type="signal peptide" evidence="2">
    <location>
        <begin position="1"/>
        <end position="21"/>
    </location>
</feature>
<name>A0A1H7IAX5_9PROT</name>
<dbReference type="RefSeq" id="WP_090826991.1">
    <property type="nucleotide sequence ID" value="NZ_FOBH01000002.1"/>
</dbReference>
<protein>
    <recommendedName>
        <fullName evidence="5">PsiF repeat-containing protein</fullName>
    </recommendedName>
</protein>
<sequence>MSKFSIIPITIGLSFSLGAMAEQNMSHDVYKAEKSRIENEYKVDKARCDSLAGNAKDICMAEVKGKEEVAEAELEARYKPSKENHYKARLAKVEADYKVAKERCDDLAGNAKEVCLKEAKAAEAAAKADAKREN</sequence>
<dbReference type="AlphaFoldDB" id="A0A1H7IAX5"/>
<keyword evidence="2" id="KW-0732">Signal</keyword>
<dbReference type="Proteomes" id="UP000198620">
    <property type="component" value="Unassembled WGS sequence"/>
</dbReference>
<evidence type="ECO:0000256" key="2">
    <source>
        <dbReference type="SAM" id="SignalP"/>
    </source>
</evidence>
<evidence type="ECO:0000313" key="3">
    <source>
        <dbReference type="EMBL" id="SEK57745.1"/>
    </source>
</evidence>
<accession>A0A1H7IAX5</accession>
<proteinExistence type="predicted"/>
<organism evidence="3 4">
    <name type="scientific">Nitrosovibrio tenuis</name>
    <dbReference type="NCBI Taxonomy" id="1233"/>
    <lineage>
        <taxon>Bacteria</taxon>
        <taxon>Pseudomonadati</taxon>
        <taxon>Pseudomonadota</taxon>
        <taxon>Betaproteobacteria</taxon>
        <taxon>Nitrosomonadales</taxon>
        <taxon>Nitrosomonadaceae</taxon>
        <taxon>Nitrosovibrio</taxon>
    </lineage>
</organism>
<evidence type="ECO:0000256" key="1">
    <source>
        <dbReference type="SAM" id="Coils"/>
    </source>
</evidence>
<dbReference type="STRING" id="1233.SAMN05216387_10265"/>
<keyword evidence="1" id="KW-0175">Coiled coil</keyword>
<evidence type="ECO:0008006" key="5">
    <source>
        <dbReference type="Google" id="ProtNLM"/>
    </source>
</evidence>
<dbReference type="EMBL" id="FOBH01000002">
    <property type="protein sequence ID" value="SEK57745.1"/>
    <property type="molecule type" value="Genomic_DNA"/>
</dbReference>
<keyword evidence="4" id="KW-1185">Reference proteome</keyword>
<gene>
    <name evidence="3" type="ORF">SAMN05216387_10265</name>
</gene>